<dbReference type="EMBL" id="JADBGQ010000002">
    <property type="protein sequence ID" value="KAG5408813.1"/>
    <property type="molecule type" value="Genomic_DNA"/>
</dbReference>
<protein>
    <submittedName>
        <fullName evidence="2">Uncharacterized protein</fullName>
    </submittedName>
</protein>
<keyword evidence="3" id="KW-1185">Reference proteome</keyword>
<gene>
    <name evidence="2" type="primary">A02g501500.1_BraROA</name>
    <name evidence="2" type="ORF">IGI04_005132</name>
</gene>
<name>A0ABQ7ND37_BRACM</name>
<sequence>MDPRRLFSSPTSSSPLETFSAEFSSIHFHTFNFRLPMLSGISPEIKFDDKFKALRLERRVIEVGIGPLMRLSDKSMNVRFEWKDFGMFPERLAWEMVRETTSCMFPRMTNSPEVESGTEETVRSVRLTRRARESLERRGKEEMAEKEWSESGREGGEGGGEGFEGCGGDGEIGGAVCEGEGGDEAEWGAGVAGYDGGGGFFGGGGVVVVAGVLEGGDVEGFEGFELLWVEWGGGGCARGSGGGAWVGWGRWLEMGLGRGKGAAEIVVEKRSNGNGSKG</sequence>
<accession>A0ABQ7ND37</accession>
<comment type="caution">
    <text evidence="2">The sequence shown here is derived from an EMBL/GenBank/DDBJ whole genome shotgun (WGS) entry which is preliminary data.</text>
</comment>
<proteinExistence type="predicted"/>
<evidence type="ECO:0000313" key="3">
    <source>
        <dbReference type="Proteomes" id="UP000823674"/>
    </source>
</evidence>
<feature type="compositionally biased region" description="Basic and acidic residues" evidence="1">
    <location>
        <begin position="133"/>
        <end position="156"/>
    </location>
</feature>
<feature type="region of interest" description="Disordered" evidence="1">
    <location>
        <begin position="133"/>
        <end position="181"/>
    </location>
</feature>
<reference evidence="2 3" key="1">
    <citation type="submission" date="2021-03" db="EMBL/GenBank/DDBJ databases">
        <authorList>
            <person name="King G.J."/>
            <person name="Bancroft I."/>
            <person name="Baten A."/>
            <person name="Bloomfield J."/>
            <person name="Borpatragohain P."/>
            <person name="He Z."/>
            <person name="Irish N."/>
            <person name="Irwin J."/>
            <person name="Liu K."/>
            <person name="Mauleon R.P."/>
            <person name="Moore J."/>
            <person name="Morris R."/>
            <person name="Ostergaard L."/>
            <person name="Wang B."/>
            <person name="Wells R."/>
        </authorList>
    </citation>
    <scope>NUCLEOTIDE SEQUENCE [LARGE SCALE GENOMIC DNA]</scope>
    <source>
        <strain evidence="2">R-o-18</strain>
        <tissue evidence="2">Leaf</tissue>
    </source>
</reference>
<dbReference type="Proteomes" id="UP000823674">
    <property type="component" value="Chromosome A02"/>
</dbReference>
<organism evidence="2 3">
    <name type="scientific">Brassica rapa subsp. trilocularis</name>
    <dbReference type="NCBI Taxonomy" id="1813537"/>
    <lineage>
        <taxon>Eukaryota</taxon>
        <taxon>Viridiplantae</taxon>
        <taxon>Streptophyta</taxon>
        <taxon>Embryophyta</taxon>
        <taxon>Tracheophyta</taxon>
        <taxon>Spermatophyta</taxon>
        <taxon>Magnoliopsida</taxon>
        <taxon>eudicotyledons</taxon>
        <taxon>Gunneridae</taxon>
        <taxon>Pentapetalae</taxon>
        <taxon>rosids</taxon>
        <taxon>malvids</taxon>
        <taxon>Brassicales</taxon>
        <taxon>Brassicaceae</taxon>
        <taxon>Brassiceae</taxon>
        <taxon>Brassica</taxon>
    </lineage>
</organism>
<feature type="compositionally biased region" description="Gly residues" evidence="1">
    <location>
        <begin position="157"/>
        <end position="173"/>
    </location>
</feature>
<evidence type="ECO:0000256" key="1">
    <source>
        <dbReference type="SAM" id="MobiDB-lite"/>
    </source>
</evidence>
<evidence type="ECO:0000313" key="2">
    <source>
        <dbReference type="EMBL" id="KAG5408813.1"/>
    </source>
</evidence>